<dbReference type="Pfam" id="PF16016">
    <property type="entry name" value="VASt"/>
    <property type="match status" value="3"/>
</dbReference>
<evidence type="ECO:0000256" key="4">
    <source>
        <dbReference type="SAM" id="SignalP"/>
    </source>
</evidence>
<feature type="domain" description="VASt" evidence="5">
    <location>
        <begin position="311"/>
        <end position="499"/>
    </location>
</feature>
<keyword evidence="7" id="KW-1185">Reference proteome</keyword>
<feature type="non-terminal residue" evidence="6">
    <location>
        <position position="1"/>
    </location>
</feature>
<evidence type="ECO:0000313" key="6">
    <source>
        <dbReference type="EMBL" id="CAD7253361.1"/>
    </source>
</evidence>
<feature type="domain" description="VASt" evidence="5">
    <location>
        <begin position="545"/>
        <end position="638"/>
    </location>
</feature>
<dbReference type="AlphaFoldDB" id="A0A7R9AFM2"/>
<proteinExistence type="predicted"/>
<dbReference type="EMBL" id="LR905239">
    <property type="protein sequence ID" value="CAD7253361.1"/>
    <property type="molecule type" value="Genomic_DNA"/>
</dbReference>
<dbReference type="OrthoDB" id="2162691at2759"/>
<dbReference type="InterPro" id="IPR031968">
    <property type="entry name" value="VASt"/>
</dbReference>
<comment type="subcellular location">
    <subcellularLocation>
        <location evidence="1">Membrane</location>
    </subcellularLocation>
</comment>
<feature type="region of interest" description="Disordered" evidence="3">
    <location>
        <begin position="337"/>
        <end position="363"/>
    </location>
</feature>
<evidence type="ECO:0000313" key="7">
    <source>
        <dbReference type="Proteomes" id="UP000677054"/>
    </source>
</evidence>
<accession>A0A7R9AFM2</accession>
<evidence type="ECO:0000256" key="1">
    <source>
        <dbReference type="ARBA" id="ARBA00004370"/>
    </source>
</evidence>
<evidence type="ECO:0000256" key="2">
    <source>
        <dbReference type="ARBA" id="ARBA00023136"/>
    </source>
</evidence>
<sequence length="683" mass="75605">MLPILLAVSLCTIVCLTVVSLSDGKMRRTASEPSLAELAAREVPPPASRHRNISASVSVPDERRGCAAELSEPDSAGDAEVPEHRVEFGQWKEGQNEGEKIRKVSYHVQLNNPLGPKTALCTQDQVLDKATRPGHLYAVNCEVTAHGIPYGDNFSVLLHFCMTRISPSQSSLLLFGQIKYKKSTWGLIKNFIEKNTNSGMDEHYGQLVSELLRVTGEEMSRKARVRGRRISIRDSYATGDALSPESPLAQVPSRPRLMLAYTLGREASDSSSSRDGDGHEMLPILLAVSLCTIVCLTVVSLSDGKMRRTASEPSLAELAAREVPPPASRHRNISASVSVPDERRGCDAELSEPDSAGDAEVPEHHIEYGQWKEGENEGEKIRKLSYHVQLNNPLGPKTALCTQDQVLDKATRPGHLYAVNCEVTAHGIPYGDNFSVLLHFCMTRISPSQSSLLLFGQIKYKKSTWGLIKNFIEKNTNSGMGEYYGQLVSELLRVTGEEMSRKARVRGRRISIRDSYETGDALSPESPLVQVPSRPRLSEIRRPLVLDKATRPGHLYAVNCEVTAHGIPYGDNFSVLLHFCMTRISPSQSSLLLFGQIKYKKSTWGLIKNFIEKNTNSGMDEHYGQLVSELLRVTGEEMSRKARVRGRRISIRDSYATGDALSPESPLAQVPSRPRLSEIRRPL</sequence>
<name>A0A7R9AFM2_9CRUS</name>
<dbReference type="GO" id="GO:0120015">
    <property type="term" value="F:sterol transfer activity"/>
    <property type="evidence" value="ECO:0007669"/>
    <property type="project" value="TreeGrafter"/>
</dbReference>
<reference evidence="6" key="1">
    <citation type="submission" date="2020-11" db="EMBL/GenBank/DDBJ databases">
        <authorList>
            <person name="Tran Van P."/>
        </authorList>
    </citation>
    <scope>NUCLEOTIDE SEQUENCE</scope>
</reference>
<feature type="domain" description="VASt" evidence="5">
    <location>
        <begin position="31"/>
        <end position="219"/>
    </location>
</feature>
<keyword evidence="2" id="KW-0472">Membrane</keyword>
<dbReference type="PANTHER" id="PTHR23319:SF4">
    <property type="entry name" value="GRAM DOMAIN CONTAINING 1B, ISOFORM E"/>
    <property type="match status" value="1"/>
</dbReference>
<dbReference type="GO" id="GO:0005886">
    <property type="term" value="C:plasma membrane"/>
    <property type="evidence" value="ECO:0007669"/>
    <property type="project" value="TreeGrafter"/>
</dbReference>
<feature type="region of interest" description="Disordered" evidence="3">
    <location>
        <begin position="657"/>
        <end position="683"/>
    </location>
</feature>
<feature type="chain" id="PRO_5036209837" description="VASt domain-containing protein" evidence="4">
    <location>
        <begin position="18"/>
        <end position="683"/>
    </location>
</feature>
<feature type="signal peptide" evidence="4">
    <location>
        <begin position="1"/>
        <end position="17"/>
    </location>
</feature>
<dbReference type="EMBL" id="CAJPEV010005722">
    <property type="protein sequence ID" value="CAG0903443.1"/>
    <property type="molecule type" value="Genomic_DNA"/>
</dbReference>
<protein>
    <recommendedName>
        <fullName evidence="5">VASt domain-containing protein</fullName>
    </recommendedName>
</protein>
<organism evidence="6">
    <name type="scientific">Darwinula stevensoni</name>
    <dbReference type="NCBI Taxonomy" id="69355"/>
    <lineage>
        <taxon>Eukaryota</taxon>
        <taxon>Metazoa</taxon>
        <taxon>Ecdysozoa</taxon>
        <taxon>Arthropoda</taxon>
        <taxon>Crustacea</taxon>
        <taxon>Oligostraca</taxon>
        <taxon>Ostracoda</taxon>
        <taxon>Podocopa</taxon>
        <taxon>Podocopida</taxon>
        <taxon>Darwinulocopina</taxon>
        <taxon>Darwinuloidea</taxon>
        <taxon>Darwinulidae</taxon>
        <taxon>Darwinula</taxon>
    </lineage>
</organism>
<dbReference type="PANTHER" id="PTHR23319">
    <property type="entry name" value="GRAM DOMAIN CONTAINING 1B, ISOFORM E"/>
    <property type="match status" value="1"/>
</dbReference>
<dbReference type="InterPro" id="IPR051482">
    <property type="entry name" value="Cholesterol_transport"/>
</dbReference>
<dbReference type="GO" id="GO:0005789">
    <property type="term" value="C:endoplasmic reticulum membrane"/>
    <property type="evidence" value="ECO:0007669"/>
    <property type="project" value="TreeGrafter"/>
</dbReference>
<evidence type="ECO:0000256" key="3">
    <source>
        <dbReference type="SAM" id="MobiDB-lite"/>
    </source>
</evidence>
<keyword evidence="4" id="KW-0732">Signal</keyword>
<gene>
    <name evidence="6" type="ORF">DSTB1V02_LOCUS13111</name>
</gene>
<dbReference type="PROSITE" id="PS51778">
    <property type="entry name" value="VAST"/>
    <property type="match status" value="3"/>
</dbReference>
<dbReference type="GO" id="GO:0032934">
    <property type="term" value="F:sterol binding"/>
    <property type="evidence" value="ECO:0007669"/>
    <property type="project" value="TreeGrafter"/>
</dbReference>
<dbReference type="Proteomes" id="UP000677054">
    <property type="component" value="Unassembled WGS sequence"/>
</dbReference>
<evidence type="ECO:0000259" key="5">
    <source>
        <dbReference type="PROSITE" id="PS51778"/>
    </source>
</evidence>
<dbReference type="GO" id="GO:0140268">
    <property type="term" value="C:endoplasmic reticulum-plasma membrane contact site"/>
    <property type="evidence" value="ECO:0007669"/>
    <property type="project" value="TreeGrafter"/>
</dbReference>
<dbReference type="GO" id="GO:0032366">
    <property type="term" value="P:intracellular sterol transport"/>
    <property type="evidence" value="ECO:0007669"/>
    <property type="project" value="TreeGrafter"/>
</dbReference>